<dbReference type="AlphaFoldDB" id="A0A8S4R9U3"/>
<evidence type="ECO:0000259" key="6">
    <source>
        <dbReference type="PROSITE" id="PS00623"/>
    </source>
</evidence>
<keyword evidence="4 5" id="KW-0274">FAD</keyword>
<evidence type="ECO:0000313" key="8">
    <source>
        <dbReference type="EMBL" id="CAH2233610.1"/>
    </source>
</evidence>
<dbReference type="GO" id="GO:0050660">
    <property type="term" value="F:flavin adenine dinucleotide binding"/>
    <property type="evidence" value="ECO:0007669"/>
    <property type="project" value="InterPro"/>
</dbReference>
<dbReference type="Pfam" id="PF00732">
    <property type="entry name" value="GMC_oxred_N"/>
    <property type="match status" value="1"/>
</dbReference>
<evidence type="ECO:0000259" key="7">
    <source>
        <dbReference type="PROSITE" id="PS00624"/>
    </source>
</evidence>
<dbReference type="GO" id="GO:0016614">
    <property type="term" value="F:oxidoreductase activity, acting on CH-OH group of donors"/>
    <property type="evidence" value="ECO:0007669"/>
    <property type="project" value="InterPro"/>
</dbReference>
<name>A0A8S4R9U3_9NEOP</name>
<evidence type="ECO:0000256" key="4">
    <source>
        <dbReference type="ARBA" id="ARBA00022827"/>
    </source>
</evidence>
<reference evidence="8" key="1">
    <citation type="submission" date="2022-03" db="EMBL/GenBank/DDBJ databases">
        <authorList>
            <person name="Lindestad O."/>
        </authorList>
    </citation>
    <scope>NUCLEOTIDE SEQUENCE</scope>
</reference>
<comment type="caution">
    <text evidence="8">The sequence shown here is derived from an EMBL/GenBank/DDBJ whole genome shotgun (WGS) entry which is preliminary data.</text>
</comment>
<keyword evidence="9" id="KW-1185">Reference proteome</keyword>
<keyword evidence="3 5" id="KW-0285">Flavoprotein</keyword>
<dbReference type="PIRSF" id="PIRSF000137">
    <property type="entry name" value="Alcohol_oxidase"/>
    <property type="match status" value="1"/>
</dbReference>
<comment type="cofactor">
    <cofactor evidence="1">
        <name>FAD</name>
        <dbReference type="ChEBI" id="CHEBI:57692"/>
    </cofactor>
</comment>
<evidence type="ECO:0000256" key="2">
    <source>
        <dbReference type="ARBA" id="ARBA00010790"/>
    </source>
</evidence>
<dbReference type="InterPro" id="IPR036188">
    <property type="entry name" value="FAD/NAD-bd_sf"/>
</dbReference>
<feature type="domain" description="Glucose-methanol-choline oxidoreductase N-terminal" evidence="6">
    <location>
        <begin position="106"/>
        <end position="129"/>
    </location>
</feature>
<dbReference type="SUPFAM" id="SSF51905">
    <property type="entry name" value="FAD/NAD(P)-binding domain"/>
    <property type="match status" value="1"/>
</dbReference>
<dbReference type="EMBL" id="CAKXAJ010024985">
    <property type="protein sequence ID" value="CAH2233610.1"/>
    <property type="molecule type" value="Genomic_DNA"/>
</dbReference>
<dbReference type="PANTHER" id="PTHR11552:SF147">
    <property type="entry name" value="CHOLINE DEHYDROGENASE, MITOCHONDRIAL"/>
    <property type="match status" value="1"/>
</dbReference>
<feature type="domain" description="Glucose-methanol-choline oxidoreductase N-terminal" evidence="7">
    <location>
        <begin position="283"/>
        <end position="297"/>
    </location>
</feature>
<accession>A0A8S4R9U3</accession>
<evidence type="ECO:0000256" key="5">
    <source>
        <dbReference type="RuleBase" id="RU003968"/>
    </source>
</evidence>
<dbReference type="Gene3D" id="3.30.560.10">
    <property type="entry name" value="Glucose Oxidase, domain 3"/>
    <property type="match status" value="1"/>
</dbReference>
<dbReference type="SUPFAM" id="SSF54373">
    <property type="entry name" value="FAD-linked reductases, C-terminal domain"/>
    <property type="match status" value="1"/>
</dbReference>
<dbReference type="Gene3D" id="3.50.50.60">
    <property type="entry name" value="FAD/NAD(P)-binding domain"/>
    <property type="match status" value="1"/>
</dbReference>
<evidence type="ECO:0000313" key="9">
    <source>
        <dbReference type="Proteomes" id="UP000838756"/>
    </source>
</evidence>
<dbReference type="Pfam" id="PF05199">
    <property type="entry name" value="GMC_oxred_C"/>
    <property type="match status" value="1"/>
</dbReference>
<evidence type="ECO:0000256" key="1">
    <source>
        <dbReference type="ARBA" id="ARBA00001974"/>
    </source>
</evidence>
<protein>
    <submittedName>
        <fullName evidence="8">Jg1567 protein</fullName>
    </submittedName>
</protein>
<dbReference type="InterPro" id="IPR000172">
    <property type="entry name" value="GMC_OxRdtase_N"/>
</dbReference>
<gene>
    <name evidence="8" type="primary">jg1567</name>
    <name evidence="8" type="ORF">PAEG_LOCUS11561</name>
</gene>
<dbReference type="PANTHER" id="PTHR11552">
    <property type="entry name" value="GLUCOSE-METHANOL-CHOLINE GMC OXIDOREDUCTASE"/>
    <property type="match status" value="1"/>
</dbReference>
<dbReference type="PROSITE" id="PS00624">
    <property type="entry name" value="GMC_OXRED_2"/>
    <property type="match status" value="1"/>
</dbReference>
<dbReference type="PROSITE" id="PS00623">
    <property type="entry name" value="GMC_OXRED_1"/>
    <property type="match status" value="1"/>
</dbReference>
<dbReference type="Proteomes" id="UP000838756">
    <property type="component" value="Unassembled WGS sequence"/>
</dbReference>
<sequence length="568" mass="62228">MTPFSSYSLHPGDRCSLILSAGIKTGTSGQNRRQQLVCKSAAAARLALGGSRVLLLEAGGDAGLVSKMPGATFALSGSAVDWHYATLSNNKSCLSNVDNMCPFIRGRCVGGSSAVNFMMYSRGNRRDYDYNLTGWTWEHLEPYFLRYEGLYDLHRLPKSSARYHNTSGIIPIGFFGDSGNPWHERIIEALESLDIPYNPDVNAKSQIGVSQILGYVAGGERVNIAKAYLEQEGVKKTLKLVKNARCTGVIIGEDNVARGVSVFIEPNTTLHLYAKHEVVLSAGAVATPQLLMLSGVGPAEHLREFGIPVRADLPVGEGMSDHVLPVVYVQVDDEYKSDSLLSTIGSKSFRAAQWLATRSGPMASVGLTDVTAFINTECYNFTQRRLLRDRPECDLPNLQLIHAFADKGLVGLMRSVMQTTLSQRDEAFEEIFSHNEERSFIVLSPVLLQPASRGRVRLAGADPRAPPAVAPNYLDDDRDLRDMVRALRFLEHVVRAPAYRRHNASLVRLRACGRGAGYWACYARRMSQSGHHAAGTAALGRKQDSQYGGGFPRKRYLNMTSTNVTAAG</sequence>
<dbReference type="OrthoDB" id="269227at2759"/>
<evidence type="ECO:0000256" key="3">
    <source>
        <dbReference type="ARBA" id="ARBA00022630"/>
    </source>
</evidence>
<proteinExistence type="inferred from homology"/>
<comment type="similarity">
    <text evidence="2 5">Belongs to the GMC oxidoreductase family.</text>
</comment>
<dbReference type="InterPro" id="IPR007867">
    <property type="entry name" value="GMC_OxRtase_C"/>
</dbReference>
<dbReference type="InterPro" id="IPR012132">
    <property type="entry name" value="GMC_OxRdtase"/>
</dbReference>
<organism evidence="8 9">
    <name type="scientific">Pararge aegeria aegeria</name>
    <dbReference type="NCBI Taxonomy" id="348720"/>
    <lineage>
        <taxon>Eukaryota</taxon>
        <taxon>Metazoa</taxon>
        <taxon>Ecdysozoa</taxon>
        <taxon>Arthropoda</taxon>
        <taxon>Hexapoda</taxon>
        <taxon>Insecta</taxon>
        <taxon>Pterygota</taxon>
        <taxon>Neoptera</taxon>
        <taxon>Endopterygota</taxon>
        <taxon>Lepidoptera</taxon>
        <taxon>Glossata</taxon>
        <taxon>Ditrysia</taxon>
        <taxon>Papilionoidea</taxon>
        <taxon>Nymphalidae</taxon>
        <taxon>Satyrinae</taxon>
        <taxon>Satyrini</taxon>
        <taxon>Parargina</taxon>
        <taxon>Pararge</taxon>
    </lineage>
</organism>